<accession>A0AAR5Q6V1</accession>
<dbReference type="InterPro" id="IPR003961">
    <property type="entry name" value="FN3_dom"/>
</dbReference>
<reference evidence="6" key="2">
    <citation type="submission" date="2024-08" db="UniProtKB">
        <authorList>
            <consortium name="EnsemblMetazoa"/>
        </authorList>
    </citation>
    <scope>IDENTIFICATION</scope>
</reference>
<dbReference type="InterPro" id="IPR001007">
    <property type="entry name" value="VWF_dom"/>
</dbReference>
<dbReference type="PROSITE" id="PS50853">
    <property type="entry name" value="FN3"/>
    <property type="match status" value="1"/>
</dbReference>
<sequence length="1205" mass="135102">MKNNCDVVVWFVVVLCVLENLSMVKAEHCLEGDLMCRISDHTDNDDLQVVALHTSEPLSQPKALNMMAEEHYEANFRPTPLPLSTSPTSNNSFWMKNSTTPLSAEEPRGRALNFTLHAAHDGNNLPNMTASHDEFDLSDVTILDGDEDGMEEMLSPKILAPVHRVENKGFNVSAGICEKGGLTYDNGETLQLGCDSTCTCKNGKLNCEDRCKGPFIRKGKRIEDPLCSEKASDDPCCSVLVCAGDTETEPLEMCSFGNKTFNRGDTFNKECLEVCICEIAGEISCKPRCAPVKKTSESCVEIPDPNDSCCKKVLCDVTLDDHQEHEKEELMKPTKHKILSATQVNASVIFLEIEPEFDEDAHNLPVVEVSSDKEHWNYYQLLPKGELFVKQPGKFVRLENSEEIVTVKEMVEEAKEVEPEKMSDGCAFKGKTFTNGEEYHDGCESLCRCHSGEMKCLKLECPTYFGVDVIDPGCIDWETIPMHFQPSPPKCCPDQVRCKNNGSCMHQNKLYKNWEQLPINVTGCEKRCYCEMGKIECQNTCAPVPALPPPELTCSAKDASLQHAPDDDCCKYWVCTENASAVAVELNSHRPDIRGQTENETHLRQEKPPSKVMGPLAVYENEAPINNQIDFIKRPSAQNPQLVSTQNGTKQILLNNPGHRIAIHGGTAQDHLLKLLQQHPEISDLPSGSVLEIHELSPNHPEFTHRNNIDQNRPVGPPFNRHPAHPAQDISLEQILQDLRKNIHSHAHEPLDPHSQSPPFHGPDLDTIRSKTANITSILKLPDVFPNQYPDDFGFNPPRDDISVHALEAIDPHTVRLAFMVPPVIVGLHGRVEVRYTFKPTDDINAWDLQVFAPPDDLIATPSLEFDLLDLVADKEYKIKITITLRDLHNTPSSRVYTIRTPKEVQNSTLPPQIPIEPDLEISDINATWVTVVWRKFTEYELQFIDGIQLRYREIEGKIYTATPLIHRAVTTYTIENLKSNHQYEIGVFFIPFPGQHTELSADHMLRFTTANLVDNYGFSIILDVAQIKSTSVEIAWTGVPYPEDKYVNIYRAIYQSDSGKEDHSTFKIAKRDSPTKTIVSELKPGTRYRIWLEAYLTNGKIKTSNVQDFITKPRAAPALGSSSQDKVLRAELADGVHDDYYGPLVIVAILASIAILSTLILLLILVKRHNQNKAAITPPSTRISQSAYDNPTYKVEIQQETMGL</sequence>
<organism evidence="6 7">
    <name type="scientific">Dendroctonus ponderosae</name>
    <name type="common">Mountain pine beetle</name>
    <dbReference type="NCBI Taxonomy" id="77166"/>
    <lineage>
        <taxon>Eukaryota</taxon>
        <taxon>Metazoa</taxon>
        <taxon>Ecdysozoa</taxon>
        <taxon>Arthropoda</taxon>
        <taxon>Hexapoda</taxon>
        <taxon>Insecta</taxon>
        <taxon>Pterygota</taxon>
        <taxon>Neoptera</taxon>
        <taxon>Endopterygota</taxon>
        <taxon>Coleoptera</taxon>
        <taxon>Polyphaga</taxon>
        <taxon>Cucujiformia</taxon>
        <taxon>Curculionidae</taxon>
        <taxon>Scolytinae</taxon>
        <taxon>Dendroctonus</taxon>
    </lineage>
</organism>
<evidence type="ECO:0000313" key="7">
    <source>
        <dbReference type="Proteomes" id="UP000019118"/>
    </source>
</evidence>
<feature type="transmembrane region" description="Helical" evidence="2">
    <location>
        <begin position="1141"/>
        <end position="1167"/>
    </location>
</feature>
<dbReference type="SMART" id="SM00214">
    <property type="entry name" value="VWC"/>
    <property type="match status" value="4"/>
</dbReference>
<dbReference type="Pfam" id="PF00041">
    <property type="entry name" value="fn3"/>
    <property type="match status" value="1"/>
</dbReference>
<keyword evidence="2" id="KW-0472">Membrane</keyword>
<feature type="signal peptide" evidence="3">
    <location>
        <begin position="1"/>
        <end position="26"/>
    </location>
</feature>
<dbReference type="GO" id="GO:0007155">
    <property type="term" value="P:cell adhesion"/>
    <property type="evidence" value="ECO:0007669"/>
    <property type="project" value="TreeGrafter"/>
</dbReference>
<dbReference type="Gene3D" id="2.60.40.10">
    <property type="entry name" value="Immunoglobulins"/>
    <property type="match status" value="2"/>
</dbReference>
<evidence type="ECO:0008006" key="8">
    <source>
        <dbReference type="Google" id="ProtNLM"/>
    </source>
</evidence>
<dbReference type="InterPro" id="IPR050941">
    <property type="entry name" value="CCN"/>
</dbReference>
<dbReference type="PROSITE" id="PS50184">
    <property type="entry name" value="VWFC_2"/>
    <property type="match status" value="1"/>
</dbReference>
<evidence type="ECO:0000313" key="6">
    <source>
        <dbReference type="EnsemblMetazoa" id="XP_019768964.1"/>
    </source>
</evidence>
<evidence type="ECO:0000256" key="3">
    <source>
        <dbReference type="SAM" id="SignalP"/>
    </source>
</evidence>
<keyword evidence="2" id="KW-1133">Transmembrane helix</keyword>
<dbReference type="PANTHER" id="PTHR11348:SF34">
    <property type="entry name" value="EPIDERMAL CELL SURFACE RECEPTOR-RELATED"/>
    <property type="match status" value="1"/>
</dbReference>
<dbReference type="CDD" id="cd00063">
    <property type="entry name" value="FN3"/>
    <property type="match status" value="2"/>
</dbReference>
<dbReference type="SUPFAM" id="SSF57603">
    <property type="entry name" value="FnI-like domain"/>
    <property type="match status" value="1"/>
</dbReference>
<proteinExistence type="predicted"/>
<reference evidence="7" key="1">
    <citation type="journal article" date="2013" name="Genome Biol.">
        <title>Draft genome of the mountain pine beetle, Dendroctonus ponderosae Hopkins, a major forest pest.</title>
        <authorList>
            <person name="Keeling C.I."/>
            <person name="Yuen M.M."/>
            <person name="Liao N.Y."/>
            <person name="Docking T.R."/>
            <person name="Chan S.K."/>
            <person name="Taylor G.A."/>
            <person name="Palmquist D.L."/>
            <person name="Jackman S.D."/>
            <person name="Nguyen A."/>
            <person name="Li M."/>
            <person name="Henderson H."/>
            <person name="Janes J.K."/>
            <person name="Zhao Y."/>
            <person name="Pandoh P."/>
            <person name="Moore R."/>
            <person name="Sperling F.A."/>
            <person name="Huber D.P."/>
            <person name="Birol I."/>
            <person name="Jones S.J."/>
            <person name="Bohlmann J."/>
        </authorList>
    </citation>
    <scope>NUCLEOTIDE SEQUENCE</scope>
</reference>
<dbReference type="SUPFAM" id="SSF49265">
    <property type="entry name" value="Fibronectin type III"/>
    <property type="match status" value="2"/>
</dbReference>
<evidence type="ECO:0000256" key="1">
    <source>
        <dbReference type="ARBA" id="ARBA00022729"/>
    </source>
</evidence>
<dbReference type="GO" id="GO:0005615">
    <property type="term" value="C:extracellular space"/>
    <property type="evidence" value="ECO:0007669"/>
    <property type="project" value="TreeGrafter"/>
</dbReference>
<keyword evidence="7" id="KW-1185">Reference proteome</keyword>
<evidence type="ECO:0000259" key="5">
    <source>
        <dbReference type="PROSITE" id="PS50853"/>
    </source>
</evidence>
<dbReference type="InterPro" id="IPR036116">
    <property type="entry name" value="FN3_sf"/>
</dbReference>
<evidence type="ECO:0000259" key="4">
    <source>
        <dbReference type="PROSITE" id="PS50184"/>
    </source>
</evidence>
<dbReference type="Proteomes" id="UP000019118">
    <property type="component" value="Unassembled WGS sequence"/>
</dbReference>
<keyword evidence="1 3" id="KW-0732">Signal</keyword>
<dbReference type="GO" id="GO:0045597">
    <property type="term" value="P:positive regulation of cell differentiation"/>
    <property type="evidence" value="ECO:0007669"/>
    <property type="project" value="TreeGrafter"/>
</dbReference>
<dbReference type="PANTHER" id="PTHR11348">
    <property type="entry name" value="CONNECTIVE TISSUE GROWTH FACTOR-RELATED"/>
    <property type="match status" value="1"/>
</dbReference>
<dbReference type="EnsemblMetazoa" id="XM_019913405.1">
    <property type="protein sequence ID" value="XP_019768964.1"/>
    <property type="gene ID" value="LOC109543603"/>
</dbReference>
<evidence type="ECO:0000256" key="2">
    <source>
        <dbReference type="SAM" id="Phobius"/>
    </source>
</evidence>
<name>A0AAR5Q6V1_DENPD</name>
<dbReference type="AlphaFoldDB" id="A0AAR5Q6V1"/>
<keyword evidence="2" id="KW-0812">Transmembrane</keyword>
<feature type="domain" description="Fibronectin type-III" evidence="5">
    <location>
        <begin position="1018"/>
        <end position="1115"/>
    </location>
</feature>
<feature type="domain" description="VWFC" evidence="4">
    <location>
        <begin position="424"/>
        <end position="499"/>
    </location>
</feature>
<feature type="chain" id="PRO_5043893883" description="Epidermal cell surface receptor" evidence="3">
    <location>
        <begin position="27"/>
        <end position="1205"/>
    </location>
</feature>
<dbReference type="SMART" id="SM00060">
    <property type="entry name" value="FN3"/>
    <property type="match status" value="3"/>
</dbReference>
<protein>
    <recommendedName>
        <fullName evidence="8">Epidermal cell surface receptor</fullName>
    </recommendedName>
</protein>
<dbReference type="InterPro" id="IPR013783">
    <property type="entry name" value="Ig-like_fold"/>
</dbReference>
<dbReference type="GO" id="GO:0005178">
    <property type="term" value="F:integrin binding"/>
    <property type="evidence" value="ECO:0007669"/>
    <property type="project" value="TreeGrafter"/>
</dbReference>